<evidence type="ECO:0000313" key="3">
    <source>
        <dbReference type="Proteomes" id="UP000002772"/>
    </source>
</evidence>
<dbReference type="InterPro" id="IPR045692">
    <property type="entry name" value="DUF6057"/>
</dbReference>
<evidence type="ECO:0008006" key="4">
    <source>
        <dbReference type="Google" id="ProtNLM"/>
    </source>
</evidence>
<feature type="transmembrane region" description="Helical" evidence="1">
    <location>
        <begin position="150"/>
        <end position="173"/>
    </location>
</feature>
<keyword evidence="1" id="KW-1133">Transmembrane helix</keyword>
<feature type="transmembrane region" description="Helical" evidence="1">
    <location>
        <begin position="82"/>
        <end position="104"/>
    </location>
</feature>
<evidence type="ECO:0000256" key="1">
    <source>
        <dbReference type="SAM" id="Phobius"/>
    </source>
</evidence>
<dbReference type="EMBL" id="GL945017">
    <property type="protein sequence ID" value="EGN56609.1"/>
    <property type="molecule type" value="Genomic_DNA"/>
</dbReference>
<dbReference type="Pfam" id="PF19529">
    <property type="entry name" value="DUF6057"/>
    <property type="match status" value="1"/>
</dbReference>
<dbReference type="OrthoDB" id="1082131at2"/>
<accession>F8N931</accession>
<evidence type="ECO:0000313" key="2">
    <source>
        <dbReference type="EMBL" id="EGN56609.1"/>
    </source>
</evidence>
<reference evidence="3" key="1">
    <citation type="journal article" date="2011" name="Stand. Genomic Sci.">
        <title>Non-contiguous finished genome sequence of the opportunistic oral pathogen Prevotella multisaccharivorax type strain (PPPA20).</title>
        <authorList>
            <person name="Pati A."/>
            <person name="Gronow S."/>
            <person name="Lu M."/>
            <person name="Lapidus A."/>
            <person name="Nolan M."/>
            <person name="Lucas S."/>
            <person name="Hammon N."/>
            <person name="Deshpande S."/>
            <person name="Cheng J.F."/>
            <person name="Tapia R."/>
            <person name="Han C."/>
            <person name="Goodwin L."/>
            <person name="Pitluck S."/>
            <person name="Liolios K."/>
            <person name="Pagani I."/>
            <person name="Mavromatis K."/>
            <person name="Mikhailova N."/>
            <person name="Huntemann M."/>
            <person name="Chen A."/>
            <person name="Palaniappan K."/>
            <person name="Land M."/>
            <person name="Hauser L."/>
            <person name="Detter J.C."/>
            <person name="Brambilla E.M."/>
            <person name="Rohde M."/>
            <person name="Goker M."/>
            <person name="Woyke T."/>
            <person name="Bristow J."/>
            <person name="Eisen J.A."/>
            <person name="Markowitz V."/>
            <person name="Hugenholtz P."/>
            <person name="Kyrpides N.C."/>
            <person name="Klenk H.P."/>
            <person name="Ivanova N."/>
        </authorList>
    </citation>
    <scope>NUCLEOTIDE SEQUENCE [LARGE SCALE GENOMIC DNA]</scope>
    <source>
        <strain evidence="3">DSM 17128</strain>
    </source>
</reference>
<feature type="transmembrane region" description="Helical" evidence="1">
    <location>
        <begin position="49"/>
        <end position="70"/>
    </location>
</feature>
<feature type="transmembrane region" description="Helical" evidence="1">
    <location>
        <begin position="12"/>
        <end position="29"/>
    </location>
</feature>
<gene>
    <name evidence="2" type="ORF">Premu_1176</name>
</gene>
<feature type="transmembrane region" description="Helical" evidence="1">
    <location>
        <begin position="110"/>
        <end position="129"/>
    </location>
</feature>
<keyword evidence="1" id="KW-0812">Transmembrane</keyword>
<sequence>MSMQRKDGTMSMRIICAIFFLVFTSLYLYKYQSDILAVTQHVLSNGATHYNKVIGTILITLSLWLVQIAVHAASKLNHRAHALTYIPSLLLLAVLTDVSPHLAIGNYLGVWLWLFPLLMVLYVGVVWFFKQLESMEPVSLSFGLFSRLTWVNLLQMLIMALVVCGIGCSDTVFHCRMRMESDLLKGDYVAAARVGKHVEETDSSLTMLRILALTKTNSLCERLFEYPLTGGSDAMFPNGTSVKVMMLPEDSIYANFGVVFKEKLRPLTYLQFVNKSKYTNKVSKDWLLCAYLLDCNLDQFVKTLPSYYQVTQPLPKAFREALVLYNHLRKKPKIIYRESTMDADYEDFKKAYYLSSDPTARISNVKDNFGTTYWFYYLTHAATHPVRSV</sequence>
<dbReference type="AlphaFoldDB" id="F8N931"/>
<organism evidence="2 3">
    <name type="scientific">Hallella multisaccharivorax DSM 17128</name>
    <dbReference type="NCBI Taxonomy" id="688246"/>
    <lineage>
        <taxon>Bacteria</taxon>
        <taxon>Pseudomonadati</taxon>
        <taxon>Bacteroidota</taxon>
        <taxon>Bacteroidia</taxon>
        <taxon>Bacteroidales</taxon>
        <taxon>Prevotellaceae</taxon>
        <taxon>Hallella</taxon>
    </lineage>
</organism>
<name>F8N931_9BACT</name>
<keyword evidence="1" id="KW-0472">Membrane</keyword>
<proteinExistence type="predicted"/>
<dbReference type="HOGENOM" id="CLU_061780_0_0_10"/>
<protein>
    <recommendedName>
        <fullName evidence="4">Transmembrane protein</fullName>
    </recommendedName>
</protein>
<dbReference type="eggNOG" id="ENOG5033UUG">
    <property type="taxonomic scope" value="Bacteria"/>
</dbReference>
<dbReference type="Proteomes" id="UP000002772">
    <property type="component" value="Unassembled WGS sequence"/>
</dbReference>
<dbReference type="STRING" id="688246.Premu_1176"/>
<keyword evidence="3" id="KW-1185">Reference proteome</keyword>